<dbReference type="Gene3D" id="3.60.10.10">
    <property type="entry name" value="Endonuclease/exonuclease/phosphatase"/>
    <property type="match status" value="1"/>
</dbReference>
<evidence type="ECO:0000313" key="3">
    <source>
        <dbReference type="Proteomes" id="UP000023152"/>
    </source>
</evidence>
<dbReference type="Pfam" id="PF22669">
    <property type="entry name" value="Exo_endo_phos2"/>
    <property type="match status" value="1"/>
</dbReference>
<evidence type="ECO:0000259" key="1">
    <source>
        <dbReference type="Pfam" id="PF22669"/>
    </source>
</evidence>
<feature type="domain" description="Inositol polyphosphate-related phosphatase" evidence="1">
    <location>
        <begin position="57"/>
        <end position="130"/>
    </location>
</feature>
<organism evidence="2 3">
    <name type="scientific">Reticulomyxa filosa</name>
    <dbReference type="NCBI Taxonomy" id="46433"/>
    <lineage>
        <taxon>Eukaryota</taxon>
        <taxon>Sar</taxon>
        <taxon>Rhizaria</taxon>
        <taxon>Retaria</taxon>
        <taxon>Foraminifera</taxon>
        <taxon>Monothalamids</taxon>
        <taxon>Reticulomyxidae</taxon>
        <taxon>Reticulomyxa</taxon>
    </lineage>
</organism>
<dbReference type="Proteomes" id="UP000023152">
    <property type="component" value="Unassembled WGS sequence"/>
</dbReference>
<dbReference type="InterPro" id="IPR000300">
    <property type="entry name" value="IPPc"/>
</dbReference>
<sequence>MWQFAFGDDDKSERIENLFKILWKFMESIDVCVSWLVGSFASLFVGTIGNRKETYSTGEYLSMTDDELLFATATVSPMLQQFMEGQINVQVPKREQRYHKKRVPAWCDRILWATPPHPCVIISQSLYECKFHELKAKKNWSQSVDWNENEWVSRQNAKGIPQEKAAYQKHGFLRFKRDVTLHILKQTDTFAFKKIGKKNH</sequence>
<evidence type="ECO:0000313" key="2">
    <source>
        <dbReference type="EMBL" id="ETO19067.1"/>
    </source>
</evidence>
<keyword evidence="3" id="KW-1185">Reference proteome</keyword>
<dbReference type="OrthoDB" id="2248459at2759"/>
<gene>
    <name evidence="2" type="ORF">RFI_18172</name>
</gene>
<dbReference type="InterPro" id="IPR036691">
    <property type="entry name" value="Endo/exonu/phosph_ase_sf"/>
</dbReference>
<proteinExistence type="predicted"/>
<dbReference type="AlphaFoldDB" id="X6N160"/>
<dbReference type="GO" id="GO:0016791">
    <property type="term" value="F:phosphatase activity"/>
    <property type="evidence" value="ECO:0007669"/>
    <property type="project" value="InterPro"/>
</dbReference>
<accession>X6N160</accession>
<dbReference type="GO" id="GO:0046856">
    <property type="term" value="P:phosphatidylinositol dephosphorylation"/>
    <property type="evidence" value="ECO:0007669"/>
    <property type="project" value="InterPro"/>
</dbReference>
<name>X6N160_RETFI</name>
<protein>
    <recommendedName>
        <fullName evidence="1">Inositol polyphosphate-related phosphatase domain-containing protein</fullName>
    </recommendedName>
</protein>
<dbReference type="EMBL" id="ASPP01014080">
    <property type="protein sequence ID" value="ETO19067.1"/>
    <property type="molecule type" value="Genomic_DNA"/>
</dbReference>
<comment type="caution">
    <text evidence="2">The sequence shown here is derived from an EMBL/GenBank/DDBJ whole genome shotgun (WGS) entry which is preliminary data.</text>
</comment>
<reference evidence="2 3" key="1">
    <citation type="journal article" date="2013" name="Curr. Biol.">
        <title>The Genome of the Foraminiferan Reticulomyxa filosa.</title>
        <authorList>
            <person name="Glockner G."/>
            <person name="Hulsmann N."/>
            <person name="Schleicher M."/>
            <person name="Noegel A.A."/>
            <person name="Eichinger L."/>
            <person name="Gallinger C."/>
            <person name="Pawlowski J."/>
            <person name="Sierra R."/>
            <person name="Euteneuer U."/>
            <person name="Pillet L."/>
            <person name="Moustafa A."/>
            <person name="Platzer M."/>
            <person name="Groth M."/>
            <person name="Szafranski K."/>
            <person name="Schliwa M."/>
        </authorList>
    </citation>
    <scope>NUCLEOTIDE SEQUENCE [LARGE SCALE GENOMIC DNA]</scope>
</reference>